<dbReference type="InterPro" id="IPR016181">
    <property type="entry name" value="Acyl_CoA_acyltransferase"/>
</dbReference>
<dbReference type="InterPro" id="IPR000182">
    <property type="entry name" value="GNAT_dom"/>
</dbReference>
<evidence type="ECO:0000313" key="2">
    <source>
        <dbReference type="EMBL" id="KIQ68000.1"/>
    </source>
</evidence>
<sequence>MLSVEIPTLRTERLILRAPTLEDSAPFMAFIRSDRARFVGGHRDLPERYAVRAFGHIAGLWVLRGYSSFVVEDADSGRALGLVGPWFPQAWPEPEFSWSLWHADAEGRGFVAEAMATIMPWFWDRTGLTTAISVIDEDNYGSIRVAERLGAVLDEATTETVNLPGSVFHEPEGARALVYRHHAAQGREAA</sequence>
<proteinExistence type="predicted"/>
<dbReference type="InterPro" id="IPR051531">
    <property type="entry name" value="N-acetyltransferase"/>
</dbReference>
<dbReference type="STRING" id="1123501.Wenmar_03456"/>
<dbReference type="Gene3D" id="3.40.630.30">
    <property type="match status" value="1"/>
</dbReference>
<dbReference type="Pfam" id="PF13302">
    <property type="entry name" value="Acetyltransf_3"/>
    <property type="match status" value="1"/>
</dbReference>
<reference evidence="2 3" key="1">
    <citation type="submission" date="2013-01" db="EMBL/GenBank/DDBJ databases">
        <authorList>
            <person name="Fiebig A."/>
            <person name="Goeker M."/>
            <person name="Klenk H.-P.P."/>
        </authorList>
    </citation>
    <scope>NUCLEOTIDE SEQUENCE [LARGE SCALE GENOMIC DNA]</scope>
    <source>
        <strain evidence="2 3">DSM 24838</strain>
    </source>
</reference>
<keyword evidence="3" id="KW-1185">Reference proteome</keyword>
<dbReference type="PANTHER" id="PTHR43792">
    <property type="entry name" value="GNAT FAMILY, PUTATIVE (AFU_ORTHOLOGUE AFUA_3G00765)-RELATED-RELATED"/>
    <property type="match status" value="1"/>
</dbReference>
<accession>A0A0D0NI42</accession>
<keyword evidence="2" id="KW-0808">Transferase</keyword>
<dbReference type="SUPFAM" id="SSF55729">
    <property type="entry name" value="Acyl-CoA N-acyltransferases (Nat)"/>
    <property type="match status" value="1"/>
</dbReference>
<dbReference type="OrthoDB" id="6293260at2"/>
<protein>
    <submittedName>
        <fullName evidence="2">Acetyltransferase</fullName>
    </submittedName>
</protein>
<dbReference type="PANTHER" id="PTHR43792:SF1">
    <property type="entry name" value="N-ACETYLTRANSFERASE DOMAIN-CONTAINING PROTEIN"/>
    <property type="match status" value="1"/>
</dbReference>
<evidence type="ECO:0000259" key="1">
    <source>
        <dbReference type="Pfam" id="PF13302"/>
    </source>
</evidence>
<evidence type="ECO:0000313" key="3">
    <source>
        <dbReference type="Proteomes" id="UP000035100"/>
    </source>
</evidence>
<feature type="domain" description="N-acetyltransferase" evidence="1">
    <location>
        <begin position="13"/>
        <end position="151"/>
    </location>
</feature>
<gene>
    <name evidence="2" type="ORF">Wenmar_03456</name>
</gene>
<organism evidence="2 3">
    <name type="scientific">Wenxinia marina DSM 24838</name>
    <dbReference type="NCBI Taxonomy" id="1123501"/>
    <lineage>
        <taxon>Bacteria</taxon>
        <taxon>Pseudomonadati</taxon>
        <taxon>Pseudomonadota</taxon>
        <taxon>Alphaproteobacteria</taxon>
        <taxon>Rhodobacterales</taxon>
        <taxon>Roseobacteraceae</taxon>
        <taxon>Wenxinia</taxon>
    </lineage>
</organism>
<dbReference type="EMBL" id="AONG01000018">
    <property type="protein sequence ID" value="KIQ68000.1"/>
    <property type="molecule type" value="Genomic_DNA"/>
</dbReference>
<dbReference type="GO" id="GO:0016747">
    <property type="term" value="F:acyltransferase activity, transferring groups other than amino-acyl groups"/>
    <property type="evidence" value="ECO:0007669"/>
    <property type="project" value="InterPro"/>
</dbReference>
<dbReference type="Proteomes" id="UP000035100">
    <property type="component" value="Unassembled WGS sequence"/>
</dbReference>
<comment type="caution">
    <text evidence="2">The sequence shown here is derived from an EMBL/GenBank/DDBJ whole genome shotgun (WGS) entry which is preliminary data.</text>
</comment>
<dbReference type="AlphaFoldDB" id="A0A0D0NI42"/>
<dbReference type="RefSeq" id="WP_018302215.1">
    <property type="nucleotide sequence ID" value="NZ_KB902282.1"/>
</dbReference>
<dbReference type="eggNOG" id="COG1670">
    <property type="taxonomic scope" value="Bacteria"/>
</dbReference>
<name>A0A0D0NI42_9RHOB</name>